<evidence type="ECO:0000313" key="1">
    <source>
        <dbReference type="EMBL" id="KGD63300.1"/>
    </source>
</evidence>
<evidence type="ECO:0000313" key="2">
    <source>
        <dbReference type="Proteomes" id="UP000029444"/>
    </source>
</evidence>
<comment type="caution">
    <text evidence="1">The sequence shown here is derived from an EMBL/GenBank/DDBJ whole genome shotgun (WGS) entry which is preliminary data.</text>
</comment>
<keyword evidence="2" id="KW-1185">Reference proteome</keyword>
<reference evidence="1 2" key="1">
    <citation type="submission" date="2012-09" db="EMBL/GenBank/DDBJ databases">
        <title>Genome Sequence of alkane-degrading Bacterium Alcanivorax sp. 19-m-6.</title>
        <authorList>
            <person name="Lai Q."/>
            <person name="Shao Z."/>
        </authorList>
    </citation>
    <scope>NUCLEOTIDE SEQUENCE [LARGE SCALE GENOMIC DNA]</scope>
    <source>
        <strain evidence="1 2">19-m-6</strain>
    </source>
</reference>
<accession>A0A095ULA9</accession>
<sequence>MCRNVQLLCLASTVRVAPFPRGKAQQMCVSGRALRGLKADPHSLLQFLDGWTHTFVIAPLFTFAEGANQP</sequence>
<proteinExistence type="predicted"/>
<dbReference type="Proteomes" id="UP000029444">
    <property type="component" value="Unassembled WGS sequence"/>
</dbReference>
<organism evidence="1 2">
    <name type="scientific">Alcanivorax nanhaiticus</name>
    <dbReference type="NCBI Taxonomy" id="1177154"/>
    <lineage>
        <taxon>Bacteria</taxon>
        <taxon>Pseudomonadati</taxon>
        <taxon>Pseudomonadota</taxon>
        <taxon>Gammaproteobacteria</taxon>
        <taxon>Oceanospirillales</taxon>
        <taxon>Alcanivoracaceae</taxon>
        <taxon>Alcanivorax</taxon>
    </lineage>
</organism>
<gene>
    <name evidence="1" type="ORF">Y5S_03455</name>
</gene>
<dbReference type="STRING" id="1177154.Y5S_03455"/>
<dbReference type="AlphaFoldDB" id="A0A095ULA9"/>
<dbReference type="EMBL" id="ARXV01000019">
    <property type="protein sequence ID" value="KGD63300.1"/>
    <property type="molecule type" value="Genomic_DNA"/>
</dbReference>
<name>A0A095ULA9_9GAMM</name>
<protein>
    <submittedName>
        <fullName evidence="1">Uncharacterized protein</fullName>
    </submittedName>
</protein>